<dbReference type="Pfam" id="PF13302">
    <property type="entry name" value="Acetyltransf_3"/>
    <property type="match status" value="1"/>
</dbReference>
<dbReference type="Proteomes" id="UP001207687">
    <property type="component" value="Unassembled WGS sequence"/>
</dbReference>
<sequence>MNIVDSTKHFEDLYHVYGPLSNPRNWTYLPFEKFNNEGDFREYLKSMSRSVDPFHFAIVDIESGKALGTIALMRIDNTQGVIEVGYVIYSDELKKTRIATEAQFLLADYIFNDLGYRRYEWKCDALNYPSIDAALRLGFTFEGIFRQAMVYKGRNRDTAWLSIIDREWPSKRHKFVSWLSDQNFNEKGKQKISLNELKN</sequence>
<dbReference type="GO" id="GO:1990189">
    <property type="term" value="F:protein N-terminal-serine acetyltransferase activity"/>
    <property type="evidence" value="ECO:0007669"/>
    <property type="project" value="TreeGrafter"/>
</dbReference>
<name>A0AAW5TK39_9LACT</name>
<dbReference type="AlphaFoldDB" id="A0AAW5TK39"/>
<dbReference type="GO" id="GO:0008999">
    <property type="term" value="F:protein-N-terminal-alanine acetyltransferase activity"/>
    <property type="evidence" value="ECO:0007669"/>
    <property type="project" value="TreeGrafter"/>
</dbReference>
<reference evidence="2" key="1">
    <citation type="submission" date="2023-08" db="EMBL/GenBank/DDBJ databases">
        <title>Genomic analyses of the natural microbiome of Caenorhabditis elegans.</title>
        <authorList>
            <person name="Samuel B."/>
        </authorList>
    </citation>
    <scope>NUCLEOTIDE SEQUENCE</scope>
    <source>
        <strain evidence="2">BIGb0220</strain>
    </source>
</reference>
<dbReference type="PANTHER" id="PTHR43441:SF2">
    <property type="entry name" value="FAMILY ACETYLTRANSFERASE, PUTATIVE (AFU_ORTHOLOGUE AFUA_7G00850)-RELATED"/>
    <property type="match status" value="1"/>
</dbReference>
<gene>
    <name evidence="2" type="ORF">M2256_002046</name>
</gene>
<evidence type="ECO:0000313" key="2">
    <source>
        <dbReference type="EMBL" id="MCW2281524.1"/>
    </source>
</evidence>
<dbReference type="InterPro" id="IPR051908">
    <property type="entry name" value="Ribosomal_N-acetyltransferase"/>
</dbReference>
<dbReference type="FunFam" id="3.40.630.30:FF:000047">
    <property type="entry name" value="Acetyltransferase, GNAT family"/>
    <property type="match status" value="1"/>
</dbReference>
<dbReference type="SUPFAM" id="SSF55729">
    <property type="entry name" value="Acyl-CoA N-acyltransferases (Nat)"/>
    <property type="match status" value="1"/>
</dbReference>
<evidence type="ECO:0000259" key="1">
    <source>
        <dbReference type="PROSITE" id="PS51186"/>
    </source>
</evidence>
<organism evidence="2 3">
    <name type="scientific">Lactococcus lactis</name>
    <dbReference type="NCBI Taxonomy" id="1358"/>
    <lineage>
        <taxon>Bacteria</taxon>
        <taxon>Bacillati</taxon>
        <taxon>Bacillota</taxon>
        <taxon>Bacilli</taxon>
        <taxon>Lactobacillales</taxon>
        <taxon>Streptococcaceae</taxon>
        <taxon>Lactococcus</taxon>
    </lineage>
</organism>
<dbReference type="PANTHER" id="PTHR43441">
    <property type="entry name" value="RIBOSOMAL-PROTEIN-SERINE ACETYLTRANSFERASE"/>
    <property type="match status" value="1"/>
</dbReference>
<dbReference type="PROSITE" id="PS51186">
    <property type="entry name" value="GNAT"/>
    <property type="match status" value="1"/>
</dbReference>
<comment type="caution">
    <text evidence="2">The sequence shown here is derived from an EMBL/GenBank/DDBJ whole genome shotgun (WGS) entry which is preliminary data.</text>
</comment>
<accession>A0AAW5TK39</accession>
<evidence type="ECO:0000313" key="3">
    <source>
        <dbReference type="Proteomes" id="UP001207687"/>
    </source>
</evidence>
<dbReference type="InterPro" id="IPR016181">
    <property type="entry name" value="Acyl_CoA_acyltransferase"/>
</dbReference>
<dbReference type="EMBL" id="JAOQNN010000002">
    <property type="protein sequence ID" value="MCW2281524.1"/>
    <property type="molecule type" value="Genomic_DNA"/>
</dbReference>
<proteinExistence type="predicted"/>
<feature type="domain" description="N-acetyltransferase" evidence="1">
    <location>
        <begin position="1"/>
        <end position="157"/>
    </location>
</feature>
<protein>
    <submittedName>
        <fullName evidence="2">RimJ/RimL family protein N-acetyltransferase</fullName>
    </submittedName>
</protein>
<dbReference type="InterPro" id="IPR000182">
    <property type="entry name" value="GNAT_dom"/>
</dbReference>
<dbReference type="Gene3D" id="3.40.630.30">
    <property type="match status" value="1"/>
</dbReference>